<feature type="chain" id="PRO_5002482662" description="Beta-xylosidase C-terminal Concanavalin A-like domain-containing protein" evidence="5">
    <location>
        <begin position="18"/>
        <end position="590"/>
    </location>
</feature>
<dbReference type="InterPro" id="IPR006710">
    <property type="entry name" value="Glyco_hydro_43"/>
</dbReference>
<comment type="caution">
    <text evidence="7">The sequence shown here is derived from an EMBL/GenBank/DDBJ whole genome shotgun (WGS) entry which is preliminary data.</text>
</comment>
<dbReference type="SUPFAM" id="SSF75005">
    <property type="entry name" value="Arabinanase/levansucrase/invertase"/>
    <property type="match status" value="1"/>
</dbReference>
<keyword evidence="2 4" id="KW-0378">Hydrolase</keyword>
<dbReference type="PANTHER" id="PTHR42812">
    <property type="entry name" value="BETA-XYLOSIDASE"/>
    <property type="match status" value="1"/>
</dbReference>
<dbReference type="InterPro" id="IPR013320">
    <property type="entry name" value="ConA-like_dom_sf"/>
</dbReference>
<evidence type="ECO:0000313" key="8">
    <source>
        <dbReference type="Proteomes" id="UP000033483"/>
    </source>
</evidence>
<dbReference type="Gene3D" id="2.115.10.20">
    <property type="entry name" value="Glycosyl hydrolase domain, family 43"/>
    <property type="match status" value="1"/>
</dbReference>
<protein>
    <recommendedName>
        <fullName evidence="6">Beta-xylosidase C-terminal Concanavalin A-like domain-containing protein</fullName>
    </recommendedName>
</protein>
<gene>
    <name evidence="7" type="ORF">TD95_000414</name>
</gene>
<dbReference type="SUPFAM" id="SSF49899">
    <property type="entry name" value="Concanavalin A-like lectins/glucanases"/>
    <property type="match status" value="1"/>
</dbReference>
<feature type="domain" description="Beta-xylosidase C-terminal Concanavalin A-like" evidence="6">
    <location>
        <begin position="316"/>
        <end position="502"/>
    </location>
</feature>
<dbReference type="EMBL" id="LAEV01000658">
    <property type="protein sequence ID" value="KKA29859.1"/>
    <property type="molecule type" value="Genomic_DNA"/>
</dbReference>
<sequence length="590" mass="62437">MQLRILAALATAAPALAATFNNPVVFSDFPDNDVSKGPDGAYYFSASSFQFSPGAPIMKSTDLVNWELIGHSVPDVAAFGSTYELNTTGNPSYVGGVWASTMRYRKSNNKWYWIGCVGFSKTYVYTSSNVASGWELSSTINTCYYDCGLLIDDDDSMYVVYGSKTISIAKLSADGLSQVSTKEVFSAPSGMSTIEGSRLYKIGNYYYVLGDNPGGITLIWRSTSLYGSWEYQILQKGISGPVGGLIDQGSLVEAADGNWYFMSCSWSYPAGRVPLLAPITWSNGWPKLTTSSTGAWAASYPAPGALGPTTKWTGTDSFDGNALSSAWEWNFSPVTSKYKVSNGLTLYTATVTDDLYKASNTLTHRLDGGQPIGTMHMDFSNMADGDKAGLAAFRDQTAFLAVTRSGGTYTLSMVAGATQSTTDWKTTSTGTVKASVNLPRGSVYLRVAMDVRPSGSKTATFYYSTDGNSFKQLGTSYALTTSWSYFTGYRYGLFNFATKALGGSVKVISFTSSNADETTATAKVELVAAVAAKVAGASSSASAMGTVVTMTRPVSQTSAASHVATIASSPAKTSAAAAAASTTAKSCRAK</sequence>
<accession>A0A0F4ZGX1</accession>
<organism evidence="7 8">
    <name type="scientific">Thielaviopsis punctulata</name>
    <dbReference type="NCBI Taxonomy" id="72032"/>
    <lineage>
        <taxon>Eukaryota</taxon>
        <taxon>Fungi</taxon>
        <taxon>Dikarya</taxon>
        <taxon>Ascomycota</taxon>
        <taxon>Pezizomycotina</taxon>
        <taxon>Sordariomycetes</taxon>
        <taxon>Hypocreomycetidae</taxon>
        <taxon>Microascales</taxon>
        <taxon>Ceratocystidaceae</taxon>
        <taxon>Thielaviopsis</taxon>
    </lineage>
</organism>
<proteinExistence type="inferred from homology"/>
<name>A0A0F4ZGX1_9PEZI</name>
<keyword evidence="5" id="KW-0732">Signal</keyword>
<evidence type="ECO:0000256" key="2">
    <source>
        <dbReference type="ARBA" id="ARBA00022801"/>
    </source>
</evidence>
<dbReference type="GO" id="GO:0005975">
    <property type="term" value="P:carbohydrate metabolic process"/>
    <property type="evidence" value="ECO:0007669"/>
    <property type="project" value="InterPro"/>
</dbReference>
<dbReference type="Gene3D" id="2.60.120.200">
    <property type="match status" value="1"/>
</dbReference>
<dbReference type="GO" id="GO:0004553">
    <property type="term" value="F:hydrolase activity, hydrolyzing O-glycosyl compounds"/>
    <property type="evidence" value="ECO:0007669"/>
    <property type="project" value="InterPro"/>
</dbReference>
<evidence type="ECO:0000256" key="5">
    <source>
        <dbReference type="SAM" id="SignalP"/>
    </source>
</evidence>
<dbReference type="OrthoDB" id="2139957at2759"/>
<dbReference type="InterPro" id="IPR023296">
    <property type="entry name" value="Glyco_hydro_beta-prop_sf"/>
</dbReference>
<dbReference type="Pfam" id="PF04616">
    <property type="entry name" value="Glyco_hydro_43"/>
    <property type="match status" value="1"/>
</dbReference>
<dbReference type="InterPro" id="IPR041542">
    <property type="entry name" value="GH43_C2"/>
</dbReference>
<evidence type="ECO:0000256" key="3">
    <source>
        <dbReference type="ARBA" id="ARBA00023295"/>
    </source>
</evidence>
<dbReference type="InterPro" id="IPR051795">
    <property type="entry name" value="Glycosyl_Hydrlase_43"/>
</dbReference>
<dbReference type="PANTHER" id="PTHR42812:SF15">
    <property type="entry name" value="HYDROLASE, PUTATIVE (AFU_ORTHOLOGUE AFUA_2G00930)-RELATED"/>
    <property type="match status" value="1"/>
</dbReference>
<dbReference type="Pfam" id="PF17851">
    <property type="entry name" value="GH43_C2"/>
    <property type="match status" value="1"/>
</dbReference>
<dbReference type="CDD" id="cd09001">
    <property type="entry name" value="GH43_FsAxh1-like"/>
    <property type="match status" value="1"/>
</dbReference>
<evidence type="ECO:0000259" key="6">
    <source>
        <dbReference type="Pfam" id="PF17851"/>
    </source>
</evidence>
<keyword evidence="8" id="KW-1185">Reference proteome</keyword>
<evidence type="ECO:0000313" key="7">
    <source>
        <dbReference type="EMBL" id="KKA29859.1"/>
    </source>
</evidence>
<evidence type="ECO:0000256" key="1">
    <source>
        <dbReference type="ARBA" id="ARBA00009865"/>
    </source>
</evidence>
<reference evidence="7 8" key="1">
    <citation type="submission" date="2015-03" db="EMBL/GenBank/DDBJ databases">
        <authorList>
            <person name="Radwan O."/>
            <person name="Al-Naeli F.A."/>
            <person name="Rendon G.A."/>
            <person name="Fields C."/>
        </authorList>
    </citation>
    <scope>NUCLEOTIDE SEQUENCE [LARGE SCALE GENOMIC DNA]</scope>
    <source>
        <strain evidence="7">CR-DP1</strain>
    </source>
</reference>
<keyword evidence="3 4" id="KW-0326">Glycosidase</keyword>
<feature type="signal peptide" evidence="5">
    <location>
        <begin position="1"/>
        <end position="17"/>
    </location>
</feature>
<dbReference type="AlphaFoldDB" id="A0A0F4ZGX1"/>
<comment type="similarity">
    <text evidence="1 4">Belongs to the glycosyl hydrolase 43 family.</text>
</comment>
<evidence type="ECO:0000256" key="4">
    <source>
        <dbReference type="RuleBase" id="RU361187"/>
    </source>
</evidence>
<dbReference type="Proteomes" id="UP000033483">
    <property type="component" value="Unassembled WGS sequence"/>
</dbReference>